<evidence type="ECO:0000259" key="4">
    <source>
        <dbReference type="PROSITE" id="PS50977"/>
    </source>
</evidence>
<keyword evidence="1 2" id="KW-0238">DNA-binding</keyword>
<evidence type="ECO:0000313" key="6">
    <source>
        <dbReference type="EMBL" id="MFH5227747.1"/>
    </source>
</evidence>
<proteinExistence type="predicted"/>
<organism evidence="5 8">
    <name type="scientific">Antrihabitans spumae</name>
    <dbReference type="NCBI Taxonomy" id="3373370"/>
    <lineage>
        <taxon>Bacteria</taxon>
        <taxon>Bacillati</taxon>
        <taxon>Actinomycetota</taxon>
        <taxon>Actinomycetes</taxon>
        <taxon>Mycobacteriales</taxon>
        <taxon>Nocardiaceae</taxon>
        <taxon>Antrihabitans</taxon>
    </lineage>
</organism>
<dbReference type="EMBL" id="JBIMSP010000002">
    <property type="protein sequence ID" value="MFH5240668.1"/>
    <property type="molecule type" value="Genomic_DNA"/>
</dbReference>
<dbReference type="EMBL" id="JBIMSN010000016">
    <property type="protein sequence ID" value="MFH5227747.1"/>
    <property type="molecule type" value="Genomic_DNA"/>
</dbReference>
<feature type="DNA-binding region" description="H-T-H motif" evidence="2">
    <location>
        <begin position="48"/>
        <end position="67"/>
    </location>
</feature>
<dbReference type="InterPro" id="IPR001647">
    <property type="entry name" value="HTH_TetR"/>
</dbReference>
<keyword evidence="10" id="KW-1185">Reference proteome</keyword>
<dbReference type="PANTHER" id="PTHR30055">
    <property type="entry name" value="HTH-TYPE TRANSCRIPTIONAL REGULATOR RUTR"/>
    <property type="match status" value="1"/>
</dbReference>
<dbReference type="PRINTS" id="PR00455">
    <property type="entry name" value="HTHTETR"/>
</dbReference>
<evidence type="ECO:0000256" key="1">
    <source>
        <dbReference type="ARBA" id="ARBA00023125"/>
    </source>
</evidence>
<accession>A0ABW7JT15</accession>
<reference evidence="8 9" key="1">
    <citation type="submission" date="2024-10" db="EMBL/GenBank/DDBJ databases">
        <authorList>
            <person name="Riesco R."/>
        </authorList>
    </citation>
    <scope>NUCLEOTIDE SEQUENCE [LARGE SCALE GENOMIC DNA]</scope>
    <source>
        <strain evidence="7 9">NCIMB 15448</strain>
        <strain evidence="5 8">NCIMB 15449</strain>
        <strain evidence="6 10">NCIMB 15450</strain>
    </source>
</reference>
<dbReference type="Proteomes" id="UP001609219">
    <property type="component" value="Unassembled WGS sequence"/>
</dbReference>
<evidence type="ECO:0000313" key="5">
    <source>
        <dbReference type="EMBL" id="MFH5210289.1"/>
    </source>
</evidence>
<evidence type="ECO:0000256" key="2">
    <source>
        <dbReference type="PROSITE-ProRule" id="PRU00335"/>
    </source>
</evidence>
<feature type="compositionally biased region" description="Low complexity" evidence="3">
    <location>
        <begin position="1"/>
        <end position="15"/>
    </location>
</feature>
<sequence length="213" mass="23364">MSTTDTSTTDTSVTEVPRRRRLEPDERREQILDCAIRMFGERPYAAVSTSDLAKDAGVARGLINHYFGTKRDLYLEVVRAMVGVPPMETVKLPTGSVRHRVGVSVEWLLKSIEAHGATWVAVTGSEGVGADPEVQRILDDADQAAAERVLEIVGITGEPNRDELIAMIRAYGGMAKSAGREWIVRGSLTRDQVGTMLTDLLVTLIAETFPKLR</sequence>
<name>A0ABW7JT15_9NOCA</name>
<evidence type="ECO:0000256" key="3">
    <source>
        <dbReference type="SAM" id="MobiDB-lite"/>
    </source>
</evidence>
<dbReference type="RefSeq" id="WP_395115948.1">
    <property type="nucleotide sequence ID" value="NZ_JBIMSN010000016.1"/>
</dbReference>
<dbReference type="SUPFAM" id="SSF46689">
    <property type="entry name" value="Homeodomain-like"/>
    <property type="match status" value="1"/>
</dbReference>
<feature type="region of interest" description="Disordered" evidence="3">
    <location>
        <begin position="1"/>
        <end position="24"/>
    </location>
</feature>
<dbReference type="PANTHER" id="PTHR30055:SF226">
    <property type="entry name" value="HTH-TYPE TRANSCRIPTIONAL REGULATOR PKSA"/>
    <property type="match status" value="1"/>
</dbReference>
<evidence type="ECO:0000313" key="9">
    <source>
        <dbReference type="Proteomes" id="UP001609176"/>
    </source>
</evidence>
<feature type="domain" description="HTH tetR-type" evidence="4">
    <location>
        <begin position="25"/>
        <end position="85"/>
    </location>
</feature>
<dbReference type="Proteomes" id="UP001609175">
    <property type="component" value="Unassembled WGS sequence"/>
</dbReference>
<gene>
    <name evidence="7" type="ORF">ACHIPV_02070</name>
    <name evidence="5" type="ORF">ACHIPZ_19070</name>
    <name evidence="6" type="ORF">ACHIRB_03975</name>
</gene>
<comment type="caution">
    <text evidence="5">The sequence shown here is derived from an EMBL/GenBank/DDBJ whole genome shotgun (WGS) entry which is preliminary data.</text>
</comment>
<dbReference type="InterPro" id="IPR050109">
    <property type="entry name" value="HTH-type_TetR-like_transc_reg"/>
</dbReference>
<dbReference type="Pfam" id="PF00440">
    <property type="entry name" value="TetR_N"/>
    <property type="match status" value="1"/>
</dbReference>
<evidence type="ECO:0000313" key="8">
    <source>
        <dbReference type="Proteomes" id="UP001609175"/>
    </source>
</evidence>
<dbReference type="EMBL" id="JBIMSO010000060">
    <property type="protein sequence ID" value="MFH5210289.1"/>
    <property type="molecule type" value="Genomic_DNA"/>
</dbReference>
<protein>
    <submittedName>
        <fullName evidence="5">TetR/AcrR family transcriptional regulator</fullName>
    </submittedName>
</protein>
<dbReference type="Gene3D" id="1.10.357.10">
    <property type="entry name" value="Tetracycline Repressor, domain 2"/>
    <property type="match status" value="1"/>
</dbReference>
<evidence type="ECO:0000313" key="10">
    <source>
        <dbReference type="Proteomes" id="UP001609219"/>
    </source>
</evidence>
<dbReference type="Proteomes" id="UP001609176">
    <property type="component" value="Unassembled WGS sequence"/>
</dbReference>
<dbReference type="InterPro" id="IPR009057">
    <property type="entry name" value="Homeodomain-like_sf"/>
</dbReference>
<dbReference type="PROSITE" id="PS50977">
    <property type="entry name" value="HTH_TETR_2"/>
    <property type="match status" value="1"/>
</dbReference>
<evidence type="ECO:0000313" key="7">
    <source>
        <dbReference type="EMBL" id="MFH5240668.1"/>
    </source>
</evidence>